<keyword evidence="7 10" id="KW-0472">Membrane</keyword>
<evidence type="ECO:0000256" key="2">
    <source>
        <dbReference type="ARBA" id="ARBA00007324"/>
    </source>
</evidence>
<proteinExistence type="inferred from homology"/>
<feature type="transmembrane region" description="Helical" evidence="10">
    <location>
        <begin position="135"/>
        <end position="153"/>
    </location>
</feature>
<gene>
    <name evidence="11" type="ORF">MSAN_01351500</name>
</gene>
<keyword evidence="4 10" id="KW-0812">Transmembrane</keyword>
<comment type="caution">
    <text evidence="11">The sequence shown here is derived from an EMBL/GenBank/DDBJ whole genome shotgun (WGS) entry which is preliminary data.</text>
</comment>
<dbReference type="OrthoDB" id="29558at2759"/>
<organism evidence="11 12">
    <name type="scientific">Mycena sanguinolenta</name>
    <dbReference type="NCBI Taxonomy" id="230812"/>
    <lineage>
        <taxon>Eukaryota</taxon>
        <taxon>Fungi</taxon>
        <taxon>Dikarya</taxon>
        <taxon>Basidiomycota</taxon>
        <taxon>Agaricomycotina</taxon>
        <taxon>Agaricomycetes</taxon>
        <taxon>Agaricomycetidae</taxon>
        <taxon>Agaricales</taxon>
        <taxon>Marasmiineae</taxon>
        <taxon>Mycenaceae</taxon>
        <taxon>Mycena</taxon>
    </lineage>
</organism>
<evidence type="ECO:0000256" key="3">
    <source>
        <dbReference type="ARBA" id="ARBA00017057"/>
    </source>
</evidence>
<dbReference type="PANTHER" id="PTHR13085:SF0">
    <property type="entry name" value="SIGNAL PEPTIDASE COMPLEX SUBUNIT 2"/>
    <property type="match status" value="1"/>
</dbReference>
<dbReference type="GO" id="GO:0006465">
    <property type="term" value="P:signal peptide processing"/>
    <property type="evidence" value="ECO:0007669"/>
    <property type="project" value="InterPro"/>
</dbReference>
<evidence type="ECO:0000256" key="1">
    <source>
        <dbReference type="ARBA" id="ARBA00004477"/>
    </source>
</evidence>
<comment type="function">
    <text evidence="8">Component of the signal peptidase complex (SPC) which catalyzes the cleavage of N-terminal signal sequences from nascent proteins as they are translocated into the lumen of the endoplasmic reticulum. Enhances the enzymatic activity of SPC and facilitates the interactions between different components of the translocation site.</text>
</comment>
<evidence type="ECO:0000256" key="4">
    <source>
        <dbReference type="ARBA" id="ARBA00022692"/>
    </source>
</evidence>
<comment type="similarity">
    <text evidence="2">Belongs to the SPCS2 family.</text>
</comment>
<evidence type="ECO:0000313" key="11">
    <source>
        <dbReference type="EMBL" id="KAF7357552.1"/>
    </source>
</evidence>
<evidence type="ECO:0000256" key="6">
    <source>
        <dbReference type="ARBA" id="ARBA00022989"/>
    </source>
</evidence>
<dbReference type="PANTHER" id="PTHR13085">
    <property type="entry name" value="MICROSOMAL SIGNAL PEPTIDASE 25 KDA SUBUNIT"/>
    <property type="match status" value="1"/>
</dbReference>
<feature type="region of interest" description="Disordered" evidence="9">
    <location>
        <begin position="59"/>
        <end position="85"/>
    </location>
</feature>
<name>A0A8H7D315_9AGAR</name>
<dbReference type="Proteomes" id="UP000623467">
    <property type="component" value="Unassembled WGS sequence"/>
</dbReference>
<evidence type="ECO:0000256" key="5">
    <source>
        <dbReference type="ARBA" id="ARBA00022824"/>
    </source>
</evidence>
<keyword evidence="12" id="KW-1185">Reference proteome</keyword>
<evidence type="ECO:0000256" key="10">
    <source>
        <dbReference type="SAM" id="Phobius"/>
    </source>
</evidence>
<evidence type="ECO:0000256" key="9">
    <source>
        <dbReference type="SAM" id="MobiDB-lite"/>
    </source>
</evidence>
<evidence type="ECO:0000256" key="7">
    <source>
        <dbReference type="ARBA" id="ARBA00023136"/>
    </source>
</evidence>
<evidence type="ECO:0000256" key="8">
    <source>
        <dbReference type="ARBA" id="ARBA00045608"/>
    </source>
</evidence>
<keyword evidence="6 10" id="KW-1133">Transmembrane helix</keyword>
<protein>
    <recommendedName>
        <fullName evidence="3">Signal peptidase complex subunit 2</fullName>
    </recommendedName>
</protein>
<accession>A0A8H7D315</accession>
<sequence>MLGEQRIAVSTTEGYHIVPGLTGVCHGGCVEETLQSRINSPAPWPAKKPIMAYPPSLQERPAQSLYPPPLHPTGPQGPLALPRSPGTRDVIKVNNYSVTELKNACDDAVKRTLSIQYLSRPELFKQIHQHTDVRLALGWLSVFVAGGTGLYGYKVEFEQSKPVVWAGLILYMLLTFTQTLYSYFIEGDIVFVGKRKTFSKRIITERITLSSRTIPVSKSSADATKAIPPQYSLGVTYVRSTAANKSLLAKGKTQAEAPYSQFFDAEGTMDADALERWVGELVEDVMGGKEKAT</sequence>
<dbReference type="GO" id="GO:0005787">
    <property type="term" value="C:signal peptidase complex"/>
    <property type="evidence" value="ECO:0007669"/>
    <property type="project" value="InterPro"/>
</dbReference>
<reference evidence="11" key="1">
    <citation type="submission" date="2020-05" db="EMBL/GenBank/DDBJ databases">
        <title>Mycena genomes resolve the evolution of fungal bioluminescence.</title>
        <authorList>
            <person name="Tsai I.J."/>
        </authorList>
    </citation>
    <scope>NUCLEOTIDE SEQUENCE</scope>
    <source>
        <strain evidence="11">160909Yilan</strain>
    </source>
</reference>
<dbReference type="Pfam" id="PF06703">
    <property type="entry name" value="SPC25"/>
    <property type="match status" value="1"/>
</dbReference>
<comment type="subcellular location">
    <subcellularLocation>
        <location evidence="1">Endoplasmic reticulum membrane</location>
        <topology evidence="1">Multi-pass membrane protein</topology>
    </subcellularLocation>
</comment>
<dbReference type="AlphaFoldDB" id="A0A8H7D315"/>
<feature type="transmembrane region" description="Helical" evidence="10">
    <location>
        <begin position="165"/>
        <end position="185"/>
    </location>
</feature>
<dbReference type="EMBL" id="JACAZH010000010">
    <property type="protein sequence ID" value="KAF7357552.1"/>
    <property type="molecule type" value="Genomic_DNA"/>
</dbReference>
<keyword evidence="5" id="KW-0256">Endoplasmic reticulum</keyword>
<dbReference type="GO" id="GO:0045047">
    <property type="term" value="P:protein targeting to ER"/>
    <property type="evidence" value="ECO:0007669"/>
    <property type="project" value="TreeGrafter"/>
</dbReference>
<evidence type="ECO:0000313" key="12">
    <source>
        <dbReference type="Proteomes" id="UP000623467"/>
    </source>
</evidence>
<dbReference type="InterPro" id="IPR009582">
    <property type="entry name" value="Spc2/SPCS2"/>
</dbReference>